<organism evidence="13">
    <name type="scientific">Mucor ambiguus</name>
    <dbReference type="NCBI Taxonomy" id="91626"/>
    <lineage>
        <taxon>Eukaryota</taxon>
        <taxon>Fungi</taxon>
        <taxon>Fungi incertae sedis</taxon>
        <taxon>Mucoromycota</taxon>
        <taxon>Mucoromycotina</taxon>
        <taxon>Mucoromycetes</taxon>
        <taxon>Mucorales</taxon>
        <taxon>Mucorineae</taxon>
        <taxon>Mucoraceae</taxon>
        <taxon>Mucor</taxon>
    </lineage>
</organism>
<keyword evidence="7" id="KW-0833">Ubl conjugation pathway</keyword>
<evidence type="ECO:0000256" key="5">
    <source>
        <dbReference type="ARBA" id="ARBA00022679"/>
    </source>
</evidence>
<evidence type="ECO:0000256" key="1">
    <source>
        <dbReference type="ARBA" id="ARBA00000900"/>
    </source>
</evidence>
<dbReference type="GO" id="GO:0036503">
    <property type="term" value="P:ERAD pathway"/>
    <property type="evidence" value="ECO:0007669"/>
    <property type="project" value="TreeGrafter"/>
</dbReference>
<feature type="compositionally biased region" description="Acidic residues" evidence="10">
    <location>
        <begin position="293"/>
        <end position="320"/>
    </location>
</feature>
<proteinExistence type="predicted"/>
<feature type="transmembrane region" description="Helical" evidence="11">
    <location>
        <begin position="667"/>
        <end position="687"/>
    </location>
</feature>
<protein>
    <recommendedName>
        <fullName evidence="4">RING-type E3 ubiquitin transferase</fullName>
        <ecNumber evidence="4">2.3.2.27</ecNumber>
    </recommendedName>
</protein>
<feature type="transmembrane region" description="Helical" evidence="11">
    <location>
        <begin position="165"/>
        <end position="184"/>
    </location>
</feature>
<dbReference type="PANTHER" id="PTHR13145:SF0">
    <property type="entry name" value="E3 UBIQUITIN-PROTEIN LIGASE MARCHF6"/>
    <property type="match status" value="1"/>
</dbReference>
<evidence type="ECO:0000313" key="14">
    <source>
        <dbReference type="Proteomes" id="UP000053815"/>
    </source>
</evidence>
<feature type="region of interest" description="Disordered" evidence="10">
    <location>
        <begin position="280"/>
        <end position="324"/>
    </location>
</feature>
<dbReference type="EC" id="2.3.2.27" evidence="4"/>
<dbReference type="PANTHER" id="PTHR13145">
    <property type="entry name" value="SSM4 PROTEIN"/>
    <property type="match status" value="1"/>
</dbReference>
<evidence type="ECO:0000256" key="8">
    <source>
        <dbReference type="ARBA" id="ARBA00022989"/>
    </source>
</evidence>
<dbReference type="GO" id="GO:0061630">
    <property type="term" value="F:ubiquitin protein ligase activity"/>
    <property type="evidence" value="ECO:0007669"/>
    <property type="project" value="UniProtKB-EC"/>
</dbReference>
<evidence type="ECO:0000259" key="12">
    <source>
        <dbReference type="Pfam" id="PF23113"/>
    </source>
</evidence>
<dbReference type="STRING" id="91626.A0A0C9LRI5"/>
<feature type="transmembrane region" description="Helical" evidence="11">
    <location>
        <begin position="1122"/>
        <end position="1143"/>
    </location>
</feature>
<evidence type="ECO:0000256" key="6">
    <source>
        <dbReference type="ARBA" id="ARBA00022692"/>
    </source>
</evidence>
<dbReference type="Pfam" id="PF23113">
    <property type="entry name" value="MARCHF6_C"/>
    <property type="match status" value="1"/>
</dbReference>
<reference evidence="13" key="1">
    <citation type="submission" date="2014-09" db="EMBL/GenBank/DDBJ databases">
        <title>Draft genome sequence of an oleaginous Mucoromycotina fungus Mucor ambiguus NBRC6742.</title>
        <authorList>
            <person name="Takeda I."/>
            <person name="Yamane N."/>
            <person name="Morita T."/>
            <person name="Tamano K."/>
            <person name="Machida M."/>
            <person name="Baker S."/>
            <person name="Koike H."/>
        </authorList>
    </citation>
    <scope>NUCLEOTIDE SEQUENCE</scope>
    <source>
        <strain evidence="13">NBRC 6742</strain>
    </source>
</reference>
<dbReference type="InterPro" id="IPR056521">
    <property type="entry name" value="MARCHF6-like_C"/>
</dbReference>
<evidence type="ECO:0000256" key="2">
    <source>
        <dbReference type="ARBA" id="ARBA00004141"/>
    </source>
</evidence>
<feature type="transmembrane region" description="Helical" evidence="11">
    <location>
        <begin position="1155"/>
        <end position="1174"/>
    </location>
</feature>
<feature type="transmembrane region" description="Helical" evidence="11">
    <location>
        <begin position="1029"/>
        <end position="1055"/>
    </location>
</feature>
<name>A0A0C9LRI5_9FUNG</name>
<feature type="transmembrane region" description="Helical" evidence="11">
    <location>
        <begin position="725"/>
        <end position="751"/>
    </location>
</feature>
<feature type="region of interest" description="Disordered" evidence="10">
    <location>
        <begin position="223"/>
        <end position="260"/>
    </location>
</feature>
<evidence type="ECO:0000256" key="9">
    <source>
        <dbReference type="ARBA" id="ARBA00023136"/>
    </source>
</evidence>
<feature type="transmembrane region" description="Helical" evidence="11">
    <location>
        <begin position="92"/>
        <end position="115"/>
    </location>
</feature>
<comment type="pathway">
    <text evidence="3">Protein modification; protein ubiquitination.</text>
</comment>
<feature type="transmembrane region" description="Helical" evidence="11">
    <location>
        <begin position="602"/>
        <end position="627"/>
    </location>
</feature>
<feature type="transmembrane region" description="Helical" evidence="11">
    <location>
        <begin position="766"/>
        <end position="786"/>
    </location>
</feature>
<feature type="transmembrane region" description="Helical" evidence="11">
    <location>
        <begin position="1075"/>
        <end position="1094"/>
    </location>
</feature>
<evidence type="ECO:0000256" key="3">
    <source>
        <dbReference type="ARBA" id="ARBA00004906"/>
    </source>
</evidence>
<evidence type="ECO:0000256" key="7">
    <source>
        <dbReference type="ARBA" id="ARBA00022786"/>
    </source>
</evidence>
<comment type="subcellular location">
    <subcellularLocation>
        <location evidence="2">Membrane</location>
        <topology evidence="2">Multi-pass membrane protein</topology>
    </subcellularLocation>
</comment>
<evidence type="ECO:0000256" key="4">
    <source>
        <dbReference type="ARBA" id="ARBA00012483"/>
    </source>
</evidence>
<comment type="catalytic activity">
    <reaction evidence="1">
        <text>S-ubiquitinyl-[E2 ubiquitin-conjugating enzyme]-L-cysteine + [acceptor protein]-L-lysine = [E2 ubiquitin-conjugating enzyme]-L-cysteine + N(6)-ubiquitinyl-[acceptor protein]-L-lysine.</text>
        <dbReference type="EC" id="2.3.2.27"/>
    </reaction>
</comment>
<keyword evidence="9 11" id="KW-0472">Membrane</keyword>
<feature type="transmembrane region" description="Helical" evidence="11">
    <location>
        <begin position="943"/>
        <end position="968"/>
    </location>
</feature>
<accession>A0A0C9LRI5</accession>
<feature type="transmembrane region" description="Helical" evidence="11">
    <location>
        <begin position="397"/>
        <end position="421"/>
    </location>
</feature>
<evidence type="ECO:0000256" key="11">
    <source>
        <dbReference type="SAM" id="Phobius"/>
    </source>
</evidence>
<dbReference type="EMBL" id="DF836306">
    <property type="protein sequence ID" value="GAN02160.1"/>
    <property type="molecule type" value="Genomic_DNA"/>
</dbReference>
<feature type="domain" description="E3 ubiquitin-protein ligase MARCHF6-like C-terminal" evidence="12">
    <location>
        <begin position="1020"/>
        <end position="1190"/>
    </location>
</feature>
<feature type="compositionally biased region" description="Low complexity" evidence="10">
    <location>
        <begin position="223"/>
        <end position="240"/>
    </location>
</feature>
<dbReference type="AlphaFoldDB" id="A0A0C9LRI5"/>
<dbReference type="OrthoDB" id="1108038at2759"/>
<keyword evidence="8 11" id="KW-1133">Transmembrane helix</keyword>
<feature type="compositionally biased region" description="Basic and acidic residues" evidence="10">
    <location>
        <begin position="283"/>
        <end position="292"/>
    </location>
</feature>
<sequence length="1214" mass="137920">MYHTLWPWTCSSHPHAHAVYWTGYPTARKSKALAVYHNPPKTTYVDVLPRYCELCNHYYKFTPIYKNDMPASIPKRILIGHVKNMLYVGTKWTLRASLVAFMWLGVVPYFTVWIWRFYFWNTGTSSYLLTKFYFLPVMHNFTLSTNNYASREQESVWRNIMFDCLTGWLISTVVTSVFIGGFLLREWVLQNVPTELHEMEEEEEEQVVQEVAVELIHRPEAPEAAVVQEEAQPQQQQYAPRMRRGRINNTRRPPLHQEPSDYENLEAMWLMDEAQASPPLRLQGDRAGRDPFDLDQDSEQDDEDDEDDDDGYFDESEEDEPVHSERVRDILDTIQQQQQQQQQEQANIPHHQVQVDAVDVHVVPDNGNIPHDQANGEAGGPEDIDGMLEIIGMKGSIYMLFQNSGLMTLLMSLCLGAGVWVPYTMGIRPWEGVLLLTDLVRSLSDPILDGMYDLWLDFYTQLDPATQWIPSWTPTIIKSFVLTTIQIGQTLITFFSAGMSNTSVPLASNGSILLMDPATVQSYSVSLWHDLISFWNYVKPSYQSSFAYFVQMPTGDTAMDRAGCIVTGYIMLVIIGSLYLSRTRSMYARIGRTASRQLIRQLGILLKVAFFVFIEITVFPLGCGLLLDCVALSLFYKIGGGGGAAGHLLAIHKRMTFLKENVASSIFMHWVIGTGFMFLFNTMVTFCRDIVRPGVIWFIRDPNDPQFSPFKELVKRPVFAQLQKIGLSALVYGCVIEVGVGGLVAAIGAIFDGILPLKWSYTQPLTAIPIDLLVVMLVAPAMIDYFNPKQALEKTMTRLTTWLCHQLRLTSFLLGGRPINEEGYIYYKTWRAWIQRPELKSATLHHQDAAEKNYNDADLTTFIRNGILVRAPKHDGVRYVPGRRMLVPVDPTTLEALDPTERSLGHPAVAAAGTDSDQQQPFQNEQEHTTIVYLPPQFKLRMAIFMSVMWISWGALLCYVFVGPIAVGRWLFGYMGLVAEPGKKIHDIYAYFIGGSVMILVGVLVKRVKSSVSDFSTFDMSHVLKMINWMFNFTVIGISFGLIIPLILGLILQFYVIIPCQHWGSRAPVIDVFSIYTNGLVCLTLVHGIVYVLPNQTLTQSLNRLKANDIRRFDFSKEMKELIGPMIMNGLIAIVLPFSIALIQNCLDHDMTNQVRFLQMIFPTVFIGLVLYYFNNAFTKFGQRWSQSVRDDHYLVGRVLHNNEDPTATTTPGP</sequence>
<keyword evidence="14" id="KW-1185">Reference proteome</keyword>
<dbReference type="GO" id="GO:0005789">
    <property type="term" value="C:endoplasmic reticulum membrane"/>
    <property type="evidence" value="ECO:0007669"/>
    <property type="project" value="TreeGrafter"/>
</dbReference>
<dbReference type="Proteomes" id="UP000053815">
    <property type="component" value="Unassembled WGS sequence"/>
</dbReference>
<evidence type="ECO:0000313" key="13">
    <source>
        <dbReference type="EMBL" id="GAN02160.1"/>
    </source>
</evidence>
<keyword evidence="5" id="KW-0808">Transferase</keyword>
<gene>
    <name evidence="13" type="ORF">MAM1_0017c01601</name>
</gene>
<feature type="transmembrane region" description="Helical" evidence="11">
    <location>
        <begin position="988"/>
        <end position="1008"/>
    </location>
</feature>
<feature type="transmembrane region" description="Helical" evidence="11">
    <location>
        <begin position="558"/>
        <end position="581"/>
    </location>
</feature>
<evidence type="ECO:0000256" key="10">
    <source>
        <dbReference type="SAM" id="MobiDB-lite"/>
    </source>
</evidence>
<keyword evidence="6 11" id="KW-0812">Transmembrane</keyword>